<reference evidence="12" key="1">
    <citation type="journal article" date="2023" name="Science">
        <title>Genome structures resolve the early diversification of teleost fishes.</title>
        <authorList>
            <person name="Parey E."/>
            <person name="Louis A."/>
            <person name="Montfort J."/>
            <person name="Bouchez O."/>
            <person name="Roques C."/>
            <person name="Iampietro C."/>
            <person name="Lluch J."/>
            <person name="Castinel A."/>
            <person name="Donnadieu C."/>
            <person name="Desvignes T."/>
            <person name="Floi Bucao C."/>
            <person name="Jouanno E."/>
            <person name="Wen M."/>
            <person name="Mejri S."/>
            <person name="Dirks R."/>
            <person name="Jansen H."/>
            <person name="Henkel C."/>
            <person name="Chen W.J."/>
            <person name="Zahm M."/>
            <person name="Cabau C."/>
            <person name="Klopp C."/>
            <person name="Thompson A.W."/>
            <person name="Robinson-Rechavi M."/>
            <person name="Braasch I."/>
            <person name="Lecointre G."/>
            <person name="Bobe J."/>
            <person name="Postlethwait J.H."/>
            <person name="Berthelot C."/>
            <person name="Roest Crollius H."/>
            <person name="Guiguen Y."/>
        </authorList>
    </citation>
    <scope>NUCLEOTIDE SEQUENCE</scope>
    <source>
        <strain evidence="12">NC1722</strain>
    </source>
</reference>
<evidence type="ECO:0000313" key="13">
    <source>
        <dbReference type="Proteomes" id="UP001221898"/>
    </source>
</evidence>
<dbReference type="InterPro" id="IPR041859">
    <property type="entry name" value="Calsequestrin_N"/>
</dbReference>
<evidence type="ECO:0000256" key="3">
    <source>
        <dbReference type="ARBA" id="ARBA00022729"/>
    </source>
</evidence>
<dbReference type="Gene3D" id="3.40.30.10">
    <property type="entry name" value="Glutaredoxin"/>
    <property type="match status" value="3"/>
</dbReference>
<evidence type="ECO:0000256" key="9">
    <source>
        <dbReference type="RuleBase" id="RU000648"/>
    </source>
</evidence>
<dbReference type="GO" id="GO:0030018">
    <property type="term" value="C:Z disc"/>
    <property type="evidence" value="ECO:0007669"/>
    <property type="project" value="TreeGrafter"/>
</dbReference>
<feature type="chain" id="PRO_5042009254" description="Calsequestrin" evidence="11">
    <location>
        <begin position="23"/>
        <end position="412"/>
    </location>
</feature>
<protein>
    <recommendedName>
        <fullName evidence="9">Calsequestrin</fullName>
    </recommendedName>
</protein>
<dbReference type="CDD" id="cd03065">
    <property type="entry name" value="PDI_b_Calsequestrin_N"/>
    <property type="match status" value="1"/>
</dbReference>
<evidence type="ECO:0000256" key="2">
    <source>
        <dbReference type="ARBA" id="ARBA00010987"/>
    </source>
</evidence>
<evidence type="ECO:0000256" key="7">
    <source>
        <dbReference type="ARBA" id="ARBA00023180"/>
    </source>
</evidence>
<dbReference type="GO" id="GO:0005509">
    <property type="term" value="F:calcium ion binding"/>
    <property type="evidence" value="ECO:0007669"/>
    <property type="project" value="InterPro"/>
</dbReference>
<dbReference type="InterPro" id="IPR036249">
    <property type="entry name" value="Thioredoxin-like_sf"/>
</dbReference>
<dbReference type="FunFam" id="3.40.30.10:FF:000031">
    <property type="entry name" value="Calsequestrin"/>
    <property type="match status" value="1"/>
</dbReference>
<comment type="similarity">
    <text evidence="2 9">Belongs to the calsequestrin family.</text>
</comment>
<feature type="region of interest" description="Disordered" evidence="10">
    <location>
        <begin position="370"/>
        <end position="412"/>
    </location>
</feature>
<dbReference type="AlphaFoldDB" id="A0AAD7RQE0"/>
<name>A0AAD7RQE0_9TELE</name>
<evidence type="ECO:0000256" key="11">
    <source>
        <dbReference type="SAM" id="SignalP"/>
    </source>
</evidence>
<dbReference type="InterPro" id="IPR041858">
    <property type="entry name" value="Calsequestrin_middle_dom"/>
</dbReference>
<evidence type="ECO:0000256" key="5">
    <source>
        <dbReference type="ARBA" id="ARBA00022951"/>
    </source>
</evidence>
<gene>
    <name evidence="12" type="ORF">AAFF_G00132450</name>
</gene>
<dbReference type="SUPFAM" id="SSF52833">
    <property type="entry name" value="Thioredoxin-like"/>
    <property type="match status" value="3"/>
</dbReference>
<proteinExistence type="inferred from homology"/>
<comment type="caution">
    <text evidence="12">The sequence shown here is derived from an EMBL/GenBank/DDBJ whole genome shotgun (WGS) entry which is preliminary data.</text>
</comment>
<dbReference type="InterPro" id="IPR001393">
    <property type="entry name" value="Calsequestrin"/>
</dbReference>
<dbReference type="Pfam" id="PF01216">
    <property type="entry name" value="Calsequestrin"/>
    <property type="match status" value="1"/>
</dbReference>
<comment type="subcellular location">
    <subcellularLocation>
        <location evidence="1">Sarcoplasmic reticulum lumen</location>
    </subcellularLocation>
</comment>
<evidence type="ECO:0000256" key="10">
    <source>
        <dbReference type="SAM" id="MobiDB-lite"/>
    </source>
</evidence>
<dbReference type="PROSITE" id="PS00864">
    <property type="entry name" value="CALSEQUESTRIN_2"/>
    <property type="match status" value="1"/>
</dbReference>
<dbReference type="PRINTS" id="PR00312">
    <property type="entry name" value="CALSEQUESTRN"/>
</dbReference>
<keyword evidence="3 11" id="KW-0732">Signal</keyword>
<dbReference type="InterPro" id="IPR018233">
    <property type="entry name" value="Calsequestrin_CS"/>
</dbReference>
<keyword evidence="5" id="KW-0703">Sarcoplasmic reticulum</keyword>
<dbReference type="PANTHER" id="PTHR10033:SF15">
    <property type="entry name" value="CALSEQUESTRIN-2"/>
    <property type="match status" value="1"/>
</dbReference>
<feature type="compositionally biased region" description="Acidic residues" evidence="10">
    <location>
        <begin position="375"/>
        <end position="412"/>
    </location>
</feature>
<comment type="function">
    <text evidence="8">Calsequestrin is a high-capacity, moderate affinity, calcium-binding protein and thus acts as an internal calcium store in muscle. Calcium ions are bound by clusters of acidic residues at the protein surface, especially at the interface between subunits. Can bind around 60 Ca(2+) ions. Regulates the release of lumenal Ca(2+) via the calcium release channel RYR2; this plays an important role in triggering muscle contraction. Plays a role in excitation-contraction coupling in the heart and in regulating the rate of heart beats.</text>
</comment>
<keyword evidence="4 9" id="KW-0106">Calcium</keyword>
<organism evidence="12 13">
    <name type="scientific">Aldrovandia affinis</name>
    <dbReference type="NCBI Taxonomy" id="143900"/>
    <lineage>
        <taxon>Eukaryota</taxon>
        <taxon>Metazoa</taxon>
        <taxon>Chordata</taxon>
        <taxon>Craniata</taxon>
        <taxon>Vertebrata</taxon>
        <taxon>Euteleostomi</taxon>
        <taxon>Actinopterygii</taxon>
        <taxon>Neopterygii</taxon>
        <taxon>Teleostei</taxon>
        <taxon>Notacanthiformes</taxon>
        <taxon>Halosauridae</taxon>
        <taxon>Aldrovandia</taxon>
    </lineage>
</organism>
<keyword evidence="7" id="KW-0325">Glycoprotein</keyword>
<evidence type="ECO:0000256" key="8">
    <source>
        <dbReference type="ARBA" id="ARBA00046160"/>
    </source>
</evidence>
<evidence type="ECO:0000256" key="1">
    <source>
        <dbReference type="ARBA" id="ARBA00004564"/>
    </source>
</evidence>
<evidence type="ECO:0000256" key="6">
    <source>
        <dbReference type="ARBA" id="ARBA00023179"/>
    </source>
</evidence>
<evidence type="ECO:0000313" key="12">
    <source>
        <dbReference type="EMBL" id="KAJ8388531.1"/>
    </source>
</evidence>
<accession>A0AAD7RQE0</accession>
<keyword evidence="13" id="KW-1185">Reference proteome</keyword>
<evidence type="ECO:0000256" key="4">
    <source>
        <dbReference type="ARBA" id="ARBA00022837"/>
    </source>
</evidence>
<feature type="signal peptide" evidence="11">
    <location>
        <begin position="1"/>
        <end position="22"/>
    </location>
</feature>
<dbReference type="CDD" id="cd03066">
    <property type="entry name" value="PDI_b_Calsequestrin_middle"/>
    <property type="match status" value="1"/>
</dbReference>
<dbReference type="GO" id="GO:0033018">
    <property type="term" value="C:sarcoplasmic reticulum lumen"/>
    <property type="evidence" value="ECO:0007669"/>
    <property type="project" value="UniProtKB-SubCell"/>
</dbReference>
<dbReference type="Proteomes" id="UP001221898">
    <property type="component" value="Unassembled WGS sequence"/>
</dbReference>
<dbReference type="EMBL" id="JAINUG010000193">
    <property type="protein sequence ID" value="KAJ8388531.1"/>
    <property type="molecule type" value="Genomic_DNA"/>
</dbReference>
<dbReference type="PANTHER" id="PTHR10033">
    <property type="entry name" value="CALSEQUESTRIN"/>
    <property type="match status" value="1"/>
</dbReference>
<dbReference type="GO" id="GO:0010881">
    <property type="term" value="P:regulation of cardiac muscle contraction by regulation of the release of sequestered calcium ion"/>
    <property type="evidence" value="ECO:0007669"/>
    <property type="project" value="TreeGrafter"/>
</dbReference>
<dbReference type="FunFam" id="3.40.30.10:FF:000047">
    <property type="entry name" value="Calsequestrin"/>
    <property type="match status" value="1"/>
</dbReference>
<dbReference type="FunFam" id="3.40.30.10:FF:000033">
    <property type="entry name" value="Calsequestrin"/>
    <property type="match status" value="1"/>
</dbReference>
<keyword evidence="6" id="KW-0514">Muscle protein</keyword>
<sequence>MKALWLSVLPCLIPLLASLGRAEEGLEFPSFDGKDRVIDINDRNYKKALKRFDMLCLLYHESLVSNKDLQKQYQMTEMVLELAAQVLEDKDIGFGMVDSEEDAKVAKKLGLEEEGSVYIFKNKRVIEFDGELSADTLVEFLLDLLEDPVELISNTLELRAFDRMEEDTRLIGYFKGEDSEYFRAFQEAAEHFQPYIKFFGTFEKGSEARLSRVLQVAKELTLKMNEVDFYEPFMDEPVTIPGKPHLEEDIVEFVVAHRRPTLRKLRAEDMFETWEDDMEGIHIVAFAEAEDPDGFEFLEILKEVARDNTNNPDLSIVWIDPDDFPCEVYHYTTREAHISCADSIWLDMPDDENLPSAEELEDWIEDVLSGKVNTEDDDDDIAAIPDDDDDEDDLDYFDDDEDDEDEGDEDDN</sequence>